<evidence type="ECO:0000313" key="2">
    <source>
        <dbReference type="Proteomes" id="UP000199415"/>
    </source>
</evidence>
<sequence length="70" mass="7797">MTQATKLKPHSQVDRQTHYLVGRVATGHANRRDVAATVHAPDGSKIKVLDRTVHERALDAVKNKTDKKTK</sequence>
<dbReference type="EMBL" id="FNCE01000009">
    <property type="protein sequence ID" value="SDG33309.1"/>
    <property type="molecule type" value="Genomic_DNA"/>
</dbReference>
<dbReference type="RefSeq" id="WP_090020906.1">
    <property type="nucleotide sequence ID" value="NZ_FNCE01000009.1"/>
</dbReference>
<accession>A0A1G7TF62</accession>
<gene>
    <name evidence="1" type="ORF">SAMN05216241_10933</name>
</gene>
<name>A0A1G7TF62_9PROT</name>
<proteinExistence type="predicted"/>
<dbReference type="AlphaFoldDB" id="A0A1G7TF62"/>
<protein>
    <submittedName>
        <fullName evidence="1">Uncharacterized protein</fullName>
    </submittedName>
</protein>
<dbReference type="STRING" id="1082479.SAMN05216241_10933"/>
<organism evidence="1 2">
    <name type="scientific">Limimonas halophila</name>
    <dbReference type="NCBI Taxonomy" id="1082479"/>
    <lineage>
        <taxon>Bacteria</taxon>
        <taxon>Pseudomonadati</taxon>
        <taxon>Pseudomonadota</taxon>
        <taxon>Alphaproteobacteria</taxon>
        <taxon>Rhodospirillales</taxon>
        <taxon>Rhodovibrionaceae</taxon>
        <taxon>Limimonas</taxon>
    </lineage>
</organism>
<evidence type="ECO:0000313" key="1">
    <source>
        <dbReference type="EMBL" id="SDG33309.1"/>
    </source>
</evidence>
<keyword evidence="2" id="KW-1185">Reference proteome</keyword>
<dbReference type="Proteomes" id="UP000199415">
    <property type="component" value="Unassembled WGS sequence"/>
</dbReference>
<reference evidence="1 2" key="1">
    <citation type="submission" date="2016-10" db="EMBL/GenBank/DDBJ databases">
        <authorList>
            <person name="de Groot N.N."/>
        </authorList>
    </citation>
    <scope>NUCLEOTIDE SEQUENCE [LARGE SCALE GENOMIC DNA]</scope>
    <source>
        <strain evidence="1 2">DSM 25584</strain>
    </source>
</reference>